<keyword evidence="1" id="KW-0812">Transmembrane</keyword>
<dbReference type="EC" id="3.6.3.3" evidence="3"/>
<evidence type="ECO:0000313" key="3">
    <source>
        <dbReference type="EMBL" id="GAL04954.1"/>
    </source>
</evidence>
<dbReference type="SUPFAM" id="SSF55008">
    <property type="entry name" value="HMA, heavy metal-associated domain"/>
    <property type="match status" value="1"/>
</dbReference>
<organism evidence="3 4">
    <name type="scientific">Photobacterium aphoticum</name>
    <dbReference type="NCBI Taxonomy" id="754436"/>
    <lineage>
        <taxon>Bacteria</taxon>
        <taxon>Pseudomonadati</taxon>
        <taxon>Pseudomonadota</taxon>
        <taxon>Gammaproteobacteria</taxon>
        <taxon>Vibrionales</taxon>
        <taxon>Vibrionaceae</taxon>
        <taxon>Photobacterium</taxon>
    </lineage>
</organism>
<comment type="caution">
    <text evidence="3">The sequence shown here is derived from an EMBL/GenBank/DDBJ whole genome shotgun (WGS) entry which is preliminary data.</text>
</comment>
<reference evidence="3 4" key="1">
    <citation type="journal article" date="2014" name="Genome Announc.">
        <title>Draft Genome Sequences of Two Vibrionaceae Species, Vibrio ponticus C121 and Photobacterium aphoticum C119, Isolated as Coral Reef Microbiota.</title>
        <authorList>
            <person name="Al-saari N."/>
            <person name="Meirelles P.M."/>
            <person name="Mino S."/>
            <person name="Suda W."/>
            <person name="Oshima K."/>
            <person name="Hattori M."/>
            <person name="Ohkuma M."/>
            <person name="Thompson F.L."/>
            <person name="Gomez-Gil B."/>
            <person name="Sawabe T."/>
            <person name="Sawabe T."/>
        </authorList>
    </citation>
    <scope>NUCLEOTIDE SEQUENCE [LARGE SCALE GENOMIC DNA]</scope>
    <source>
        <strain evidence="3 4">JCM 19237</strain>
    </source>
</reference>
<dbReference type="GO" id="GO:0046872">
    <property type="term" value="F:metal ion binding"/>
    <property type="evidence" value="ECO:0007669"/>
    <property type="project" value="InterPro"/>
</dbReference>
<dbReference type="Pfam" id="PF00403">
    <property type="entry name" value="HMA"/>
    <property type="match status" value="1"/>
</dbReference>
<name>A0A090QT07_9GAMM</name>
<proteinExistence type="predicted"/>
<dbReference type="EC" id="3.6.3.4" evidence="3"/>
<dbReference type="Gene3D" id="3.30.70.100">
    <property type="match status" value="1"/>
</dbReference>
<dbReference type="EMBL" id="BBMN01000005">
    <property type="protein sequence ID" value="GAL04954.1"/>
    <property type="molecule type" value="Genomic_DNA"/>
</dbReference>
<dbReference type="PROSITE" id="PS50846">
    <property type="entry name" value="HMA_2"/>
    <property type="match status" value="1"/>
</dbReference>
<gene>
    <name evidence="3" type="ORF">JCM19237_4320</name>
</gene>
<keyword evidence="1" id="KW-1133">Transmembrane helix</keyword>
<feature type="transmembrane region" description="Helical" evidence="1">
    <location>
        <begin position="73"/>
        <end position="91"/>
    </location>
</feature>
<dbReference type="eggNOG" id="COG2608">
    <property type="taxonomic scope" value="Bacteria"/>
</dbReference>
<sequence length="131" mass="14226">MDCPSCARKLEKAVASLEGVVSAKVMFATEKLVVHCQSASLSDAIVRKTQQTGFRLITTEQNSDDVTPSFWQANLPVIVIAAMMAIASVLNRYSPEWGLMAFTATTLFGLVPIVRKAIASAKTARHFPLKL</sequence>
<feature type="domain" description="HMA" evidence="2">
    <location>
        <begin position="1"/>
        <end position="57"/>
    </location>
</feature>
<evidence type="ECO:0000313" key="4">
    <source>
        <dbReference type="Proteomes" id="UP000029227"/>
    </source>
</evidence>
<dbReference type="STRING" id="754436.JCM19237_4320"/>
<feature type="transmembrane region" description="Helical" evidence="1">
    <location>
        <begin position="97"/>
        <end position="115"/>
    </location>
</feature>
<keyword evidence="3" id="KW-0378">Hydrolase</keyword>
<dbReference type="InterPro" id="IPR036163">
    <property type="entry name" value="HMA_dom_sf"/>
</dbReference>
<dbReference type="AlphaFoldDB" id="A0A090QT07"/>
<protein>
    <submittedName>
        <fullName evidence="3">Copper-translocating P-type ATPase</fullName>
        <ecNumber evidence="3">3.6.3.3</ecNumber>
        <ecNumber evidence="3">3.6.3.4</ecNumber>
    </submittedName>
</protein>
<accession>A0A090QT07</accession>
<dbReference type="GO" id="GO:0016787">
    <property type="term" value="F:hydrolase activity"/>
    <property type="evidence" value="ECO:0007669"/>
    <property type="project" value="UniProtKB-KW"/>
</dbReference>
<dbReference type="InterPro" id="IPR006121">
    <property type="entry name" value="HMA_dom"/>
</dbReference>
<dbReference type="Proteomes" id="UP000029227">
    <property type="component" value="Unassembled WGS sequence"/>
</dbReference>
<dbReference type="CDD" id="cd00371">
    <property type="entry name" value="HMA"/>
    <property type="match status" value="1"/>
</dbReference>
<evidence type="ECO:0000259" key="2">
    <source>
        <dbReference type="PROSITE" id="PS50846"/>
    </source>
</evidence>
<evidence type="ECO:0000256" key="1">
    <source>
        <dbReference type="SAM" id="Phobius"/>
    </source>
</evidence>
<keyword evidence="1" id="KW-0472">Membrane</keyword>